<name>A0A8S5V0X5_9CAUD</name>
<feature type="region of interest" description="Disordered" evidence="1">
    <location>
        <begin position="27"/>
        <end position="56"/>
    </location>
</feature>
<protein>
    <submittedName>
        <fullName evidence="2">Uncharacterized protein</fullName>
    </submittedName>
</protein>
<accession>A0A8S5V0X5</accession>
<proteinExistence type="predicted"/>
<sequence length="227" mass="24722">MDKLLQQLPEVIEQIGRDVKAITVVLGKGRPDKPDTTGDKTAGEEPKIKGNEPNGTIYESSDGGGVGAWKWQKRNKKWVVIDGDTGLVNVVTKNLKPGAYIKLRRQGNFVTCHMGGLSWGLFGYLGKTEKGYSPRQAGRVEVIGTSGIPLGFRADDSCGFSLYDDDTNRAVAGIYVGGVGDANFMRFTPYHADPKIKGNEAIPDIGPKNLRPPAMMWSTSDPWPDRI</sequence>
<evidence type="ECO:0000313" key="2">
    <source>
        <dbReference type="EMBL" id="DAG00332.1"/>
    </source>
</evidence>
<evidence type="ECO:0000256" key="1">
    <source>
        <dbReference type="SAM" id="MobiDB-lite"/>
    </source>
</evidence>
<feature type="compositionally biased region" description="Basic and acidic residues" evidence="1">
    <location>
        <begin position="29"/>
        <end position="50"/>
    </location>
</feature>
<reference evidence="2" key="1">
    <citation type="journal article" date="2021" name="Proc. Natl. Acad. Sci. U.S.A.">
        <title>A Catalog of Tens of Thousands of Viruses from Human Metagenomes Reveals Hidden Associations with Chronic Diseases.</title>
        <authorList>
            <person name="Tisza M.J."/>
            <person name="Buck C.B."/>
        </authorList>
    </citation>
    <scope>NUCLEOTIDE SEQUENCE</scope>
    <source>
        <strain evidence="2">CtHIt1</strain>
    </source>
</reference>
<dbReference type="EMBL" id="BK016179">
    <property type="protein sequence ID" value="DAG00332.1"/>
    <property type="molecule type" value="Genomic_DNA"/>
</dbReference>
<organism evidence="2">
    <name type="scientific">Myoviridae sp. ctHIt1</name>
    <dbReference type="NCBI Taxonomy" id="2825076"/>
    <lineage>
        <taxon>Viruses</taxon>
        <taxon>Duplodnaviria</taxon>
        <taxon>Heunggongvirae</taxon>
        <taxon>Uroviricota</taxon>
        <taxon>Caudoviricetes</taxon>
    </lineage>
</organism>